<gene>
    <name evidence="1" type="ORF">G7K_2864-t1</name>
</gene>
<accession>A0A0E9NFT0</accession>
<organism evidence="1 2">
    <name type="scientific">Saitoella complicata (strain BCRC 22490 / CBS 7301 / JCM 7358 / NBRC 10748 / NRRL Y-17804)</name>
    <dbReference type="NCBI Taxonomy" id="698492"/>
    <lineage>
        <taxon>Eukaryota</taxon>
        <taxon>Fungi</taxon>
        <taxon>Dikarya</taxon>
        <taxon>Ascomycota</taxon>
        <taxon>Taphrinomycotina</taxon>
        <taxon>Taphrinomycotina incertae sedis</taxon>
        <taxon>Saitoella</taxon>
    </lineage>
</organism>
<protein>
    <submittedName>
        <fullName evidence="1">Uncharacterized protein</fullName>
    </submittedName>
</protein>
<dbReference type="AlphaFoldDB" id="A0A0E9NFT0"/>
<sequence>MMMRSLQRPHVNGEARGLDHNRPLHLFDGHFNCKEDSSAVLSARPIAIYFDHSINSLARAFHNIALSGVRQYEALVRSG</sequence>
<reference evidence="1 2" key="2">
    <citation type="journal article" date="2014" name="J. Gen. Appl. Microbiol.">
        <title>The early diverging ascomycetous budding yeast Saitoella complicata has three histone deacetylases belonging to the Clr6, Hos2, and Rpd3 lineages.</title>
        <authorList>
            <person name="Nishida H."/>
            <person name="Matsumoto T."/>
            <person name="Kondo S."/>
            <person name="Hamamoto M."/>
            <person name="Yoshikawa H."/>
        </authorList>
    </citation>
    <scope>NUCLEOTIDE SEQUENCE [LARGE SCALE GENOMIC DNA]</scope>
    <source>
        <strain evidence="1 2">NRRL Y-17804</strain>
    </source>
</reference>
<dbReference type="Proteomes" id="UP000033140">
    <property type="component" value="Unassembled WGS sequence"/>
</dbReference>
<comment type="caution">
    <text evidence="1">The sequence shown here is derived from an EMBL/GenBank/DDBJ whole genome shotgun (WGS) entry which is preliminary data.</text>
</comment>
<dbReference type="EMBL" id="BACD03000016">
    <property type="protein sequence ID" value="GAO48694.1"/>
    <property type="molecule type" value="Genomic_DNA"/>
</dbReference>
<proteinExistence type="predicted"/>
<evidence type="ECO:0000313" key="2">
    <source>
        <dbReference type="Proteomes" id="UP000033140"/>
    </source>
</evidence>
<evidence type="ECO:0000313" key="1">
    <source>
        <dbReference type="EMBL" id="GAO48694.1"/>
    </source>
</evidence>
<reference evidence="1 2" key="3">
    <citation type="journal article" date="2015" name="Genome Announc.">
        <title>Draft Genome Sequence of the Archiascomycetous Yeast Saitoella complicata.</title>
        <authorList>
            <person name="Yamauchi K."/>
            <person name="Kondo S."/>
            <person name="Hamamoto M."/>
            <person name="Takahashi Y."/>
            <person name="Ogura Y."/>
            <person name="Hayashi T."/>
            <person name="Nishida H."/>
        </authorList>
    </citation>
    <scope>NUCLEOTIDE SEQUENCE [LARGE SCALE GENOMIC DNA]</scope>
    <source>
        <strain evidence="1 2">NRRL Y-17804</strain>
    </source>
</reference>
<keyword evidence="2" id="KW-1185">Reference proteome</keyword>
<name>A0A0E9NFT0_SAICN</name>
<reference evidence="1 2" key="1">
    <citation type="journal article" date="2011" name="J. Gen. Appl. Microbiol.">
        <title>Draft genome sequencing of the enigmatic yeast Saitoella complicata.</title>
        <authorList>
            <person name="Nishida H."/>
            <person name="Hamamoto M."/>
            <person name="Sugiyama J."/>
        </authorList>
    </citation>
    <scope>NUCLEOTIDE SEQUENCE [LARGE SCALE GENOMIC DNA]</scope>
    <source>
        <strain evidence="1 2">NRRL Y-17804</strain>
    </source>
</reference>